<organism evidence="2 3">
    <name type="scientific">Streptomyces capitiformicae</name>
    <dbReference type="NCBI Taxonomy" id="2014920"/>
    <lineage>
        <taxon>Bacteria</taxon>
        <taxon>Bacillati</taxon>
        <taxon>Actinomycetota</taxon>
        <taxon>Actinomycetes</taxon>
        <taxon>Kitasatosporales</taxon>
        <taxon>Streptomycetaceae</taxon>
        <taxon>Streptomyces</taxon>
    </lineage>
</organism>
<evidence type="ECO:0000256" key="1">
    <source>
        <dbReference type="SAM" id="MobiDB-lite"/>
    </source>
</evidence>
<evidence type="ECO:0000313" key="2">
    <source>
        <dbReference type="EMBL" id="GHH89164.1"/>
    </source>
</evidence>
<reference evidence="2" key="2">
    <citation type="submission" date="2020-09" db="EMBL/GenBank/DDBJ databases">
        <authorList>
            <person name="Sun Q."/>
            <person name="Zhou Y."/>
        </authorList>
    </citation>
    <scope>NUCLEOTIDE SEQUENCE</scope>
    <source>
        <strain evidence="2">CGMCC 4.7403</strain>
    </source>
</reference>
<accession>A0A919GQW5</accession>
<reference evidence="2" key="1">
    <citation type="journal article" date="2014" name="Int. J. Syst. Evol. Microbiol.">
        <title>Complete genome sequence of Corynebacterium casei LMG S-19264T (=DSM 44701T), isolated from a smear-ripened cheese.</title>
        <authorList>
            <consortium name="US DOE Joint Genome Institute (JGI-PGF)"/>
            <person name="Walter F."/>
            <person name="Albersmeier A."/>
            <person name="Kalinowski J."/>
            <person name="Ruckert C."/>
        </authorList>
    </citation>
    <scope>NUCLEOTIDE SEQUENCE</scope>
    <source>
        <strain evidence="2">CGMCC 4.7403</strain>
    </source>
</reference>
<protein>
    <submittedName>
        <fullName evidence="2">Uncharacterized protein</fullName>
    </submittedName>
</protein>
<gene>
    <name evidence="2" type="ORF">GCM10017771_38060</name>
</gene>
<dbReference type="Proteomes" id="UP000603227">
    <property type="component" value="Unassembled WGS sequence"/>
</dbReference>
<evidence type="ECO:0000313" key="3">
    <source>
        <dbReference type="Proteomes" id="UP000603227"/>
    </source>
</evidence>
<feature type="compositionally biased region" description="Basic and acidic residues" evidence="1">
    <location>
        <begin position="27"/>
        <end position="37"/>
    </location>
</feature>
<proteinExistence type="predicted"/>
<sequence length="210" mass="22365">MATSNPGAGENPVATTVNLPPPIGEQGGDRNTAERGESLVTSRVVRESTGDWLPQSRSPKQVNDFLATLPADGEGTLKSLREWNAVPDADGTDQAERDYAEIAALLEADAQPVKGLASLYRALATVPGGTVVDHQVEYGYGKRAVALSYPGRLDSPNAPENATTEWLLDPETYRVVGRRSLVGGELRSSVSVVTRVVVHEESEEGARRSG</sequence>
<comment type="caution">
    <text evidence="2">The sequence shown here is derived from an EMBL/GenBank/DDBJ whole genome shotgun (WGS) entry which is preliminary data.</text>
</comment>
<keyword evidence="3" id="KW-1185">Reference proteome</keyword>
<dbReference type="EMBL" id="BNAT01000012">
    <property type="protein sequence ID" value="GHH89164.1"/>
    <property type="molecule type" value="Genomic_DNA"/>
</dbReference>
<dbReference type="AlphaFoldDB" id="A0A919GQW5"/>
<name>A0A919GQW5_9ACTN</name>
<feature type="region of interest" description="Disordered" evidence="1">
    <location>
        <begin position="1"/>
        <end position="39"/>
    </location>
</feature>